<dbReference type="SMART" id="SM00645">
    <property type="entry name" value="Pept_C1"/>
    <property type="match status" value="1"/>
</dbReference>
<dbReference type="GO" id="GO:0006508">
    <property type="term" value="P:proteolysis"/>
    <property type="evidence" value="ECO:0007669"/>
    <property type="project" value="UniProtKB-KW"/>
</dbReference>
<dbReference type="PRINTS" id="PR00705">
    <property type="entry name" value="PAPAIN"/>
</dbReference>
<accession>A0A7R8CI22</accession>
<dbReference type="Pfam" id="PF00112">
    <property type="entry name" value="Peptidase_C1"/>
    <property type="match status" value="1"/>
</dbReference>
<evidence type="ECO:0000313" key="10">
    <source>
        <dbReference type="Proteomes" id="UP000675881"/>
    </source>
</evidence>
<organism evidence="9 10">
    <name type="scientific">Lepeophtheirus salmonis</name>
    <name type="common">Salmon louse</name>
    <name type="synonym">Caligus salmonis</name>
    <dbReference type="NCBI Taxonomy" id="72036"/>
    <lineage>
        <taxon>Eukaryota</taxon>
        <taxon>Metazoa</taxon>
        <taxon>Ecdysozoa</taxon>
        <taxon>Arthropoda</taxon>
        <taxon>Crustacea</taxon>
        <taxon>Multicrustacea</taxon>
        <taxon>Hexanauplia</taxon>
        <taxon>Copepoda</taxon>
        <taxon>Siphonostomatoida</taxon>
        <taxon>Caligidae</taxon>
        <taxon>Lepeophtheirus</taxon>
    </lineage>
</organism>
<proteinExistence type="inferred from homology"/>
<dbReference type="EC" id="3.4.22.1" evidence="9"/>
<dbReference type="InterPro" id="IPR000668">
    <property type="entry name" value="Peptidase_C1A_C"/>
</dbReference>
<dbReference type="PANTHER" id="PTHR12411">
    <property type="entry name" value="CYSTEINE PROTEASE FAMILY C1-RELATED"/>
    <property type="match status" value="1"/>
</dbReference>
<name>A0A7R8CI22_LEPSM</name>
<dbReference type="CDD" id="cd02620">
    <property type="entry name" value="Peptidase_C1A_CathepsinB"/>
    <property type="match status" value="1"/>
</dbReference>
<keyword evidence="4 9" id="KW-0378">Hydrolase</keyword>
<keyword evidence="6" id="KW-0865">Zymogen</keyword>
<dbReference type="EMBL" id="HG994592">
    <property type="protein sequence ID" value="CAF2828555.1"/>
    <property type="molecule type" value="Genomic_DNA"/>
</dbReference>
<evidence type="ECO:0000256" key="7">
    <source>
        <dbReference type="ARBA" id="ARBA00023157"/>
    </source>
</evidence>
<evidence type="ECO:0000256" key="6">
    <source>
        <dbReference type="ARBA" id="ARBA00023145"/>
    </source>
</evidence>
<dbReference type="PROSITE" id="PS00139">
    <property type="entry name" value="THIOL_PROTEASE_CYS"/>
    <property type="match status" value="1"/>
</dbReference>
<dbReference type="InterPro" id="IPR038765">
    <property type="entry name" value="Papain-like_cys_pep_sf"/>
</dbReference>
<dbReference type="AlphaFoldDB" id="A0A7R8CI22"/>
<evidence type="ECO:0000256" key="5">
    <source>
        <dbReference type="ARBA" id="ARBA00022807"/>
    </source>
</evidence>
<evidence type="ECO:0000259" key="8">
    <source>
        <dbReference type="SMART" id="SM00645"/>
    </source>
</evidence>
<dbReference type="GO" id="GO:0004197">
    <property type="term" value="F:cysteine-type endopeptidase activity"/>
    <property type="evidence" value="ECO:0007669"/>
    <property type="project" value="UniProtKB-EC"/>
</dbReference>
<evidence type="ECO:0000256" key="3">
    <source>
        <dbReference type="ARBA" id="ARBA00022729"/>
    </source>
</evidence>
<keyword evidence="10" id="KW-1185">Reference proteome</keyword>
<dbReference type="OrthoDB" id="640249at2759"/>
<comment type="similarity">
    <text evidence="1">Belongs to the peptidase C1 family.</text>
</comment>
<evidence type="ECO:0000256" key="1">
    <source>
        <dbReference type="ARBA" id="ARBA00008455"/>
    </source>
</evidence>
<feature type="domain" description="Peptidase C1A papain C-terminal" evidence="8">
    <location>
        <begin position="18"/>
        <end position="264"/>
    </location>
</feature>
<dbReference type="InterPro" id="IPR013128">
    <property type="entry name" value="Peptidase_C1A"/>
</dbReference>
<reference evidence="9" key="1">
    <citation type="submission" date="2021-02" db="EMBL/GenBank/DDBJ databases">
        <authorList>
            <person name="Bekaert M."/>
        </authorList>
    </citation>
    <scope>NUCLEOTIDE SEQUENCE</scope>
    <source>
        <strain evidence="9">IoA-00</strain>
    </source>
</reference>
<protein>
    <submittedName>
        <fullName evidence="9">CTSB</fullName>
        <ecNumber evidence="9">3.4.22.1</ecNumber>
    </submittedName>
</protein>
<keyword evidence="7" id="KW-1015">Disulfide bond</keyword>
<dbReference type="PROSITE" id="PS00640">
    <property type="entry name" value="THIOL_PROTEASE_ASN"/>
    <property type="match status" value="1"/>
</dbReference>
<dbReference type="InterPro" id="IPR000169">
    <property type="entry name" value="Pept_cys_AS"/>
</dbReference>
<dbReference type="FunFam" id="3.90.70.10:FF:000031">
    <property type="entry name" value="Cathepsin B"/>
    <property type="match status" value="1"/>
</dbReference>
<dbReference type="Proteomes" id="UP000675881">
    <property type="component" value="Chromosome 13"/>
</dbReference>
<sequence>MKNESTLEVLRIPNDVLLPKEFDARQHWKNCPSISLIRDQGGCGSCWAFGAVEAMSDRICIHNGKSVNVSSENLLACCEDCGLGCLGGFIEDAWIFWKDTGLVSGDLYKTETGCQSYSIPPCEHHINGTRPPCTESGDTPNCVHSCQKSYPVSYKKDKSFGKKVYSVHSDVNSIQKEIFAHGPVEASFTVYEDFLSYKSGFYKYVKGEMLGGHAIKILGWGEEKGVPYWLVANSWNSDWGDKGYFKILRGKNECEIEKDVVAGLPI</sequence>
<evidence type="ECO:0000256" key="4">
    <source>
        <dbReference type="ARBA" id="ARBA00022801"/>
    </source>
</evidence>
<evidence type="ECO:0000313" key="9">
    <source>
        <dbReference type="EMBL" id="CAF2828555.1"/>
    </source>
</evidence>
<keyword evidence="5" id="KW-0788">Thiol protease</keyword>
<dbReference type="InterPro" id="IPR025661">
    <property type="entry name" value="Pept_asp_AS"/>
</dbReference>
<dbReference type="InterPro" id="IPR025660">
    <property type="entry name" value="Pept_his_AS"/>
</dbReference>
<dbReference type="PROSITE" id="PS00639">
    <property type="entry name" value="THIOL_PROTEASE_HIS"/>
    <property type="match status" value="1"/>
</dbReference>
<evidence type="ECO:0000256" key="2">
    <source>
        <dbReference type="ARBA" id="ARBA00022670"/>
    </source>
</evidence>
<gene>
    <name evidence="9" type="ORF">LSAA_4169</name>
</gene>
<keyword evidence="3" id="KW-0732">Signal</keyword>
<keyword evidence="2" id="KW-0645">Protease</keyword>
<dbReference type="SUPFAM" id="SSF54001">
    <property type="entry name" value="Cysteine proteinases"/>
    <property type="match status" value="1"/>
</dbReference>
<dbReference type="Gene3D" id="3.90.70.10">
    <property type="entry name" value="Cysteine proteinases"/>
    <property type="match status" value="1"/>
</dbReference>